<protein>
    <submittedName>
        <fullName evidence="1">Uncharacterized protein</fullName>
    </submittedName>
</protein>
<keyword evidence="2" id="KW-1185">Reference proteome</keyword>
<gene>
    <name evidence="1" type="ORF">EVAR_44772_1</name>
</gene>
<dbReference type="Proteomes" id="UP000299102">
    <property type="component" value="Unassembled WGS sequence"/>
</dbReference>
<accession>A0A4C1Y684</accession>
<evidence type="ECO:0000313" key="1">
    <source>
        <dbReference type="EMBL" id="GBP71406.1"/>
    </source>
</evidence>
<reference evidence="1 2" key="1">
    <citation type="journal article" date="2019" name="Commun. Biol.">
        <title>The bagworm genome reveals a unique fibroin gene that provides high tensile strength.</title>
        <authorList>
            <person name="Kono N."/>
            <person name="Nakamura H."/>
            <person name="Ohtoshi R."/>
            <person name="Tomita M."/>
            <person name="Numata K."/>
            <person name="Arakawa K."/>
        </authorList>
    </citation>
    <scope>NUCLEOTIDE SEQUENCE [LARGE SCALE GENOMIC DNA]</scope>
</reference>
<evidence type="ECO:0000313" key="2">
    <source>
        <dbReference type="Proteomes" id="UP000299102"/>
    </source>
</evidence>
<dbReference type="AlphaFoldDB" id="A0A4C1Y684"/>
<comment type="caution">
    <text evidence="1">The sequence shown here is derived from an EMBL/GenBank/DDBJ whole genome shotgun (WGS) entry which is preliminary data.</text>
</comment>
<organism evidence="1 2">
    <name type="scientific">Eumeta variegata</name>
    <name type="common">Bagworm moth</name>
    <name type="synonym">Eumeta japonica</name>
    <dbReference type="NCBI Taxonomy" id="151549"/>
    <lineage>
        <taxon>Eukaryota</taxon>
        <taxon>Metazoa</taxon>
        <taxon>Ecdysozoa</taxon>
        <taxon>Arthropoda</taxon>
        <taxon>Hexapoda</taxon>
        <taxon>Insecta</taxon>
        <taxon>Pterygota</taxon>
        <taxon>Neoptera</taxon>
        <taxon>Endopterygota</taxon>
        <taxon>Lepidoptera</taxon>
        <taxon>Glossata</taxon>
        <taxon>Ditrysia</taxon>
        <taxon>Tineoidea</taxon>
        <taxon>Psychidae</taxon>
        <taxon>Oiketicinae</taxon>
        <taxon>Eumeta</taxon>
    </lineage>
</organism>
<dbReference type="EMBL" id="BGZK01001107">
    <property type="protein sequence ID" value="GBP71406.1"/>
    <property type="molecule type" value="Genomic_DNA"/>
</dbReference>
<name>A0A4C1Y684_EUMVA</name>
<sequence>MDDRIEFVTCTKFIRSLPGGRERTASIEGGSYYGGRGIKRPGSAETVTKYLHTKHCNRNLYYSSRSAPSLLSRSPPRGVPEPFKEMKFRVVPLAADMIKYPAIPVRRSTTVRTYARSMFQTTPARRYVADAVKKTLGPTSRLPRTGCARAPPPPPPSTPAGAFLFPVIDCGAVVASLRRVWILLSRSACRL</sequence>
<proteinExistence type="predicted"/>